<reference evidence="2 3" key="1">
    <citation type="journal article" date="2018" name="Mol. Ecol.">
        <title>The obligate alkalophilic soda-lake fungus Sodiomyces alkalinus has shifted to a protein diet.</title>
        <authorList>
            <person name="Grum-Grzhimaylo A.A."/>
            <person name="Falkoski D.L."/>
            <person name="van den Heuvel J."/>
            <person name="Valero-Jimenez C.A."/>
            <person name="Min B."/>
            <person name="Choi I.G."/>
            <person name="Lipzen A."/>
            <person name="Daum C.G."/>
            <person name="Aanen D.K."/>
            <person name="Tsang A."/>
            <person name="Henrissat B."/>
            <person name="Bilanenko E.N."/>
            <person name="de Vries R.P."/>
            <person name="van Kan J.A.L."/>
            <person name="Grigoriev I.V."/>
            <person name="Debets A.J.M."/>
        </authorList>
    </citation>
    <scope>NUCLEOTIDE SEQUENCE [LARGE SCALE GENOMIC DNA]</scope>
    <source>
        <strain evidence="2 3">F11</strain>
    </source>
</reference>
<protein>
    <submittedName>
        <fullName evidence="2">Uncharacterized protein</fullName>
    </submittedName>
</protein>
<organism evidence="2 3">
    <name type="scientific">Sodiomyces alkalinus (strain CBS 110278 / VKM F-3762 / F11)</name>
    <name type="common">Alkaliphilic filamentous fungus</name>
    <dbReference type="NCBI Taxonomy" id="1314773"/>
    <lineage>
        <taxon>Eukaryota</taxon>
        <taxon>Fungi</taxon>
        <taxon>Dikarya</taxon>
        <taxon>Ascomycota</taxon>
        <taxon>Pezizomycotina</taxon>
        <taxon>Sordariomycetes</taxon>
        <taxon>Hypocreomycetidae</taxon>
        <taxon>Glomerellales</taxon>
        <taxon>Plectosphaerellaceae</taxon>
        <taxon>Sodiomyces</taxon>
    </lineage>
</organism>
<keyword evidence="1" id="KW-0812">Transmembrane</keyword>
<accession>A0A3N2PS08</accession>
<evidence type="ECO:0000256" key="1">
    <source>
        <dbReference type="SAM" id="Phobius"/>
    </source>
</evidence>
<dbReference type="AlphaFoldDB" id="A0A3N2PS08"/>
<sequence>MKRGCHAVRLGCPSGCGSGSFILSRAHRALYTFAQVRRDVVPTRLASLRTLMMAWLSLIISFFLFFRISTMFGVCLGRGRALRDTIEDSVI</sequence>
<feature type="transmembrane region" description="Helical" evidence="1">
    <location>
        <begin position="52"/>
        <end position="76"/>
    </location>
</feature>
<keyword evidence="1" id="KW-1133">Transmembrane helix</keyword>
<keyword evidence="3" id="KW-1185">Reference proteome</keyword>
<evidence type="ECO:0000313" key="2">
    <source>
        <dbReference type="EMBL" id="ROT37299.1"/>
    </source>
</evidence>
<evidence type="ECO:0000313" key="3">
    <source>
        <dbReference type="Proteomes" id="UP000272025"/>
    </source>
</evidence>
<keyword evidence="1" id="KW-0472">Membrane</keyword>
<dbReference type="EMBL" id="ML119057">
    <property type="protein sequence ID" value="ROT37299.1"/>
    <property type="molecule type" value="Genomic_DNA"/>
</dbReference>
<proteinExistence type="predicted"/>
<gene>
    <name evidence="2" type="ORF">SODALDRAFT_193824</name>
</gene>
<dbReference type="GeneID" id="39575626"/>
<name>A0A3N2PS08_SODAK</name>
<dbReference type="Proteomes" id="UP000272025">
    <property type="component" value="Unassembled WGS sequence"/>
</dbReference>
<dbReference type="RefSeq" id="XP_028465105.1">
    <property type="nucleotide sequence ID" value="XM_028607148.1"/>
</dbReference>